<keyword evidence="3" id="KW-1185">Reference proteome</keyword>
<evidence type="ECO:0000313" key="3">
    <source>
        <dbReference type="Proteomes" id="UP001189429"/>
    </source>
</evidence>
<evidence type="ECO:0000256" key="1">
    <source>
        <dbReference type="SAM" id="MobiDB-lite"/>
    </source>
</evidence>
<feature type="compositionally biased region" description="Polar residues" evidence="1">
    <location>
        <begin position="363"/>
        <end position="373"/>
    </location>
</feature>
<organism evidence="2 3">
    <name type="scientific">Prorocentrum cordatum</name>
    <dbReference type="NCBI Taxonomy" id="2364126"/>
    <lineage>
        <taxon>Eukaryota</taxon>
        <taxon>Sar</taxon>
        <taxon>Alveolata</taxon>
        <taxon>Dinophyceae</taxon>
        <taxon>Prorocentrales</taxon>
        <taxon>Prorocentraceae</taxon>
        <taxon>Prorocentrum</taxon>
    </lineage>
</organism>
<comment type="caution">
    <text evidence="2">The sequence shown here is derived from an EMBL/GenBank/DDBJ whole genome shotgun (WGS) entry which is preliminary data.</text>
</comment>
<protein>
    <submittedName>
        <fullName evidence="2">Uncharacterized protein</fullName>
    </submittedName>
</protein>
<sequence length="433" mass="47584">MPLESGKVQSLIAKVPEGKWLKLSSSAIEEWLHFVADANEPISHDEVFYASVARVMSEQMGSAAPSDFADPQMRTFIIEGIRANTTPFQDDPEGSEWKDVRLTPAHITAALKVQARAAGSQSNGPAGSVERGTGTSPEHLAKAIEALAKATQERDQPKKEYLSFNLKQRLDELGLGNLPKDMMPSEEAMIRLEKASKVARDQGRLYIGSAEGEDLQVSFRPPWSRTPKIDVTVGDGSFEEKLRSAVEAKKTRSLEDRTTFVGFATFYGHILDWGVKMVLTKAITSTQLLAYQIVLTRVAEECGGFRVCTHYDLLLRQKLARELERDERSQIETLLCTLDRDVLADAKNSAEKRVKETAKAATKTGQASGSQPSRPAPASSKGGGKGPSKGGKLPAQHPKGRQVHSPVRSRSPKGNGDWYAKKWDNTKKGDKKW</sequence>
<name>A0ABN9R2H6_9DINO</name>
<accession>A0ABN9R2H6</accession>
<dbReference type="Proteomes" id="UP001189429">
    <property type="component" value="Unassembled WGS sequence"/>
</dbReference>
<feature type="region of interest" description="Disordered" evidence="1">
    <location>
        <begin position="349"/>
        <end position="433"/>
    </location>
</feature>
<feature type="compositionally biased region" description="Basic and acidic residues" evidence="1">
    <location>
        <begin position="349"/>
        <end position="358"/>
    </location>
</feature>
<dbReference type="EMBL" id="CAUYUJ010005013">
    <property type="protein sequence ID" value="CAK0811934.1"/>
    <property type="molecule type" value="Genomic_DNA"/>
</dbReference>
<gene>
    <name evidence="2" type="ORF">PCOR1329_LOCUS16382</name>
</gene>
<evidence type="ECO:0000313" key="2">
    <source>
        <dbReference type="EMBL" id="CAK0811934.1"/>
    </source>
</evidence>
<reference evidence="2" key="1">
    <citation type="submission" date="2023-10" db="EMBL/GenBank/DDBJ databases">
        <authorList>
            <person name="Chen Y."/>
            <person name="Shah S."/>
            <person name="Dougan E. K."/>
            <person name="Thang M."/>
            <person name="Chan C."/>
        </authorList>
    </citation>
    <scope>NUCLEOTIDE SEQUENCE [LARGE SCALE GENOMIC DNA]</scope>
</reference>
<proteinExistence type="predicted"/>
<feature type="compositionally biased region" description="Basic and acidic residues" evidence="1">
    <location>
        <begin position="419"/>
        <end position="433"/>
    </location>
</feature>
<feature type="region of interest" description="Disordered" evidence="1">
    <location>
        <begin position="117"/>
        <end position="136"/>
    </location>
</feature>